<feature type="region of interest" description="Disordered" evidence="1">
    <location>
        <begin position="64"/>
        <end position="87"/>
    </location>
</feature>
<sequence>MFEEFLFAWLDRLRKLEEHSSISVKMQKEVDRCRAVAPVLKCVRGEQLWLDLFRLVSLPGGTTLETAPQRPAASGRQHHPQSPGAQG</sequence>
<dbReference type="GeneID" id="122139733"/>
<protein>
    <submittedName>
        <fullName evidence="2">Cytoplasmic dynein 2 heavy chain 1-like</fullName>
    </submittedName>
</protein>
<reference evidence="2" key="1">
    <citation type="submission" date="2025-08" db="UniProtKB">
        <authorList>
            <consortium name="RefSeq"/>
        </authorList>
    </citation>
    <scope>IDENTIFICATION</scope>
    <source>
        <tissue evidence="2">Muscle</tissue>
    </source>
</reference>
<dbReference type="OrthoDB" id="10252139at2759"/>
<evidence type="ECO:0000313" key="2">
    <source>
        <dbReference type="RefSeq" id="XP_042594788.1"/>
    </source>
</evidence>
<dbReference type="KEGG" id="ccar:122139733"/>
<evidence type="ECO:0000256" key="1">
    <source>
        <dbReference type="SAM" id="MobiDB-lite"/>
    </source>
</evidence>
<gene>
    <name evidence="2" type="primary">LOC122139733</name>
</gene>
<organism evidence="2">
    <name type="scientific">Cyprinus carpio</name>
    <name type="common">Common carp</name>
    <dbReference type="NCBI Taxonomy" id="7962"/>
    <lineage>
        <taxon>Eukaryota</taxon>
        <taxon>Metazoa</taxon>
        <taxon>Chordata</taxon>
        <taxon>Craniata</taxon>
        <taxon>Vertebrata</taxon>
        <taxon>Euteleostomi</taxon>
        <taxon>Actinopterygii</taxon>
        <taxon>Neopterygii</taxon>
        <taxon>Teleostei</taxon>
        <taxon>Ostariophysi</taxon>
        <taxon>Cypriniformes</taxon>
        <taxon>Cyprinidae</taxon>
        <taxon>Cyprininae</taxon>
        <taxon>Cyprinus</taxon>
    </lineage>
</organism>
<dbReference type="Proteomes" id="UP001155660">
    <property type="component" value="Chromosome B15"/>
</dbReference>
<proteinExistence type="predicted"/>
<dbReference type="AlphaFoldDB" id="A0A9R0ADZ2"/>
<accession>A0A9R0ADZ2</accession>
<dbReference type="RefSeq" id="XP_042594788.1">
    <property type="nucleotide sequence ID" value="XM_042738854.1"/>
</dbReference>
<name>A0A9R0ADZ2_CYPCA</name>